<dbReference type="OMA" id="AILQCML"/>
<dbReference type="OrthoDB" id="201709at2759"/>
<name>A0A9Q0LUL2_ANAIG</name>
<dbReference type="PANTHER" id="PTHR46263">
    <property type="entry name" value="ARMADILLO REPEAT-CONTAINING PROTEIN 7"/>
    <property type="match status" value="1"/>
</dbReference>
<keyword evidence="2" id="KW-1185">Reference proteome</keyword>
<accession>A0A9Q0LUL2</accession>
<evidence type="ECO:0000313" key="1">
    <source>
        <dbReference type="EMBL" id="KAJ5080256.1"/>
    </source>
</evidence>
<protein>
    <submittedName>
        <fullName evidence="1">Armadillo repeat-containing protein</fullName>
    </submittedName>
</protein>
<dbReference type="PANTHER" id="PTHR46263:SF1">
    <property type="entry name" value="ARMADILLO REPEAT-CONTAINING PROTEIN 7"/>
    <property type="match status" value="1"/>
</dbReference>
<dbReference type="Gene3D" id="1.25.10.10">
    <property type="entry name" value="Leucine-rich Repeat Variant"/>
    <property type="match status" value="1"/>
</dbReference>
<dbReference type="InterPro" id="IPR011989">
    <property type="entry name" value="ARM-like"/>
</dbReference>
<dbReference type="SUPFAM" id="SSF48371">
    <property type="entry name" value="ARM repeat"/>
    <property type="match status" value="1"/>
</dbReference>
<evidence type="ECO:0000313" key="2">
    <source>
        <dbReference type="Proteomes" id="UP001149090"/>
    </source>
</evidence>
<dbReference type="InterPro" id="IPR042462">
    <property type="entry name" value="ARMC7"/>
</dbReference>
<reference evidence="1" key="1">
    <citation type="submission" date="2022-10" db="EMBL/GenBank/DDBJ databases">
        <title>Novel sulphate-reducing endosymbionts in the free-living metamonad Anaeramoeba.</title>
        <authorList>
            <person name="Jerlstrom-Hultqvist J."/>
            <person name="Cepicka I."/>
            <person name="Gallot-Lavallee L."/>
            <person name="Salas-Leiva D."/>
            <person name="Curtis B.A."/>
            <person name="Zahonova K."/>
            <person name="Pipaliya S."/>
            <person name="Dacks J."/>
            <person name="Roger A.J."/>
        </authorList>
    </citation>
    <scope>NUCLEOTIDE SEQUENCE</scope>
    <source>
        <strain evidence="1">BMAN</strain>
    </source>
</reference>
<gene>
    <name evidence="1" type="ORF">M0811_03740</name>
</gene>
<organism evidence="1 2">
    <name type="scientific">Anaeramoeba ignava</name>
    <name type="common">Anaerobic marine amoeba</name>
    <dbReference type="NCBI Taxonomy" id="1746090"/>
    <lineage>
        <taxon>Eukaryota</taxon>
        <taxon>Metamonada</taxon>
        <taxon>Anaeramoebidae</taxon>
        <taxon>Anaeramoeba</taxon>
    </lineage>
</organism>
<comment type="caution">
    <text evidence="1">The sequence shown here is derived from an EMBL/GenBank/DDBJ whole genome shotgun (WGS) entry which is preliminary data.</text>
</comment>
<sequence>MFSSISKIRKRNQSGEGLNRLEFLKQLVKEYKETKSEKSKIESLAKLGNFAYDPVNYNFLRKVKAIEVFVQSLKESNQKLIELGIGSICNCCIDPYNLIIIEKEDGPSLILECLFSENENIIQSSLSIIFFVLSCFESHKFKFDLKIQERINELIRSQNSQTKNLSSIVNDLIESTKKN</sequence>
<proteinExistence type="predicted"/>
<dbReference type="InterPro" id="IPR016024">
    <property type="entry name" value="ARM-type_fold"/>
</dbReference>
<dbReference type="Proteomes" id="UP001149090">
    <property type="component" value="Unassembled WGS sequence"/>
</dbReference>
<dbReference type="AlphaFoldDB" id="A0A9Q0LUL2"/>
<dbReference type="EMBL" id="JAPDFW010000011">
    <property type="protein sequence ID" value="KAJ5080256.1"/>
    <property type="molecule type" value="Genomic_DNA"/>
</dbReference>